<dbReference type="Pfam" id="PF08388">
    <property type="entry name" value="GIIM"/>
    <property type="match status" value="1"/>
</dbReference>
<gene>
    <name evidence="2" type="ordered locus">PCC7424_2583</name>
</gene>
<accession>B7KKM8</accession>
<dbReference type="InterPro" id="IPR013597">
    <property type="entry name" value="Mat_intron_G2"/>
</dbReference>
<dbReference type="InterPro" id="IPR025960">
    <property type="entry name" value="RVT_N"/>
</dbReference>
<dbReference type="Proteomes" id="UP000002384">
    <property type="component" value="Chromosome"/>
</dbReference>
<feature type="domain" description="Reverse transcriptase" evidence="1">
    <location>
        <begin position="85"/>
        <end position="301"/>
    </location>
</feature>
<dbReference type="Pfam" id="PF13655">
    <property type="entry name" value="RVT_N"/>
    <property type="match status" value="1"/>
</dbReference>
<dbReference type="SUPFAM" id="SSF56672">
    <property type="entry name" value="DNA/RNA polymerases"/>
    <property type="match status" value="1"/>
</dbReference>
<dbReference type="InterPro" id="IPR000477">
    <property type="entry name" value="RT_dom"/>
</dbReference>
<name>B7KKM8_GLOC7</name>
<reference evidence="3" key="1">
    <citation type="journal article" date="2011" name="MBio">
        <title>Novel metabolic attributes of the genus Cyanothece, comprising a group of unicellular nitrogen-fixing Cyanobacteria.</title>
        <authorList>
            <person name="Bandyopadhyay A."/>
            <person name="Elvitigala T."/>
            <person name="Welsh E."/>
            <person name="Stockel J."/>
            <person name="Liberton M."/>
            <person name="Min H."/>
            <person name="Sherman L.A."/>
            <person name="Pakrasi H.B."/>
        </authorList>
    </citation>
    <scope>NUCLEOTIDE SEQUENCE [LARGE SCALE GENOMIC DNA]</scope>
    <source>
        <strain evidence="3">PCC 7424</strain>
    </source>
</reference>
<dbReference type="CDD" id="cd01651">
    <property type="entry name" value="RT_G2_intron"/>
    <property type="match status" value="1"/>
</dbReference>
<evidence type="ECO:0000313" key="2">
    <source>
        <dbReference type="EMBL" id="ACK70997.1"/>
    </source>
</evidence>
<dbReference type="EMBL" id="CP001291">
    <property type="protein sequence ID" value="ACK70997.1"/>
    <property type="molecule type" value="Genomic_DNA"/>
</dbReference>
<proteinExistence type="predicted"/>
<organism evidence="2 3">
    <name type="scientific">Gloeothece citriformis (strain PCC 7424)</name>
    <name type="common">Cyanothece sp. (strain PCC 7424)</name>
    <dbReference type="NCBI Taxonomy" id="65393"/>
    <lineage>
        <taxon>Bacteria</taxon>
        <taxon>Bacillati</taxon>
        <taxon>Cyanobacteriota</taxon>
        <taxon>Cyanophyceae</taxon>
        <taxon>Oscillatoriophycideae</taxon>
        <taxon>Chroococcales</taxon>
        <taxon>Aphanothecaceae</taxon>
        <taxon>Gloeothece</taxon>
        <taxon>Gloeothece citriformis</taxon>
    </lineage>
</organism>
<dbReference type="InterPro" id="IPR051083">
    <property type="entry name" value="GrpII_Intron_Splice-Mob/Def"/>
</dbReference>
<dbReference type="HOGENOM" id="CLU_013584_15_4_3"/>
<dbReference type="eggNOG" id="COG3344">
    <property type="taxonomic scope" value="Bacteria"/>
</dbReference>
<dbReference type="KEGG" id="cyc:PCC7424_2583"/>
<keyword evidence="3" id="KW-1185">Reference proteome</keyword>
<dbReference type="Pfam" id="PF00078">
    <property type="entry name" value="RVT_1"/>
    <property type="match status" value="1"/>
</dbReference>
<protein>
    <submittedName>
        <fullName evidence="2">Group II intron maturase-specific domain protein</fullName>
    </submittedName>
</protein>
<dbReference type="PANTHER" id="PTHR34047">
    <property type="entry name" value="NUCLEAR INTRON MATURASE 1, MITOCHONDRIAL-RELATED"/>
    <property type="match status" value="1"/>
</dbReference>
<dbReference type="RefSeq" id="WP_015954600.1">
    <property type="nucleotide sequence ID" value="NC_011729.1"/>
</dbReference>
<dbReference type="PROSITE" id="PS50878">
    <property type="entry name" value="RT_POL"/>
    <property type="match status" value="1"/>
</dbReference>
<dbReference type="OrthoDB" id="416955at2"/>
<sequence>MVRHKSNFSELWHKLPWKKFHRTLFRLQVRVFKAIRAGDNRRARNLQKLILKSRCARLLAIRQVTQLNPKVDEVTSLTFKQRLELEKVLNSQVNQWKHSKLREISIPKTDGTHSILKVGTIKDRAWQYLVKYAIEPAHEAKFHPRSYGFRRGRTAWDAQKFLFQNLNAQAKGIEKRILQLDLEKCFHRINHSTLMEKVIAPMSIKLGLWQSLKTGINPQFLGQGEGISPLLANITFDGIETIHQSLRYGNEMVFILDPSDAADQIIAQIEDFLGQIGLKIESNQIKLVSSTEGFDFLGWHFRVQSNGKFRSIPSADNFKTFRKKVKAIVNCSNYGASEKAKKLAPLIKGWRQYHQFCNLDGKFSLWHMNQRAWKVFNKEKNLNRHQVNDLIKKAFPKVKRQK</sequence>
<evidence type="ECO:0000259" key="1">
    <source>
        <dbReference type="PROSITE" id="PS50878"/>
    </source>
</evidence>
<dbReference type="InterPro" id="IPR043502">
    <property type="entry name" value="DNA/RNA_pol_sf"/>
</dbReference>
<dbReference type="STRING" id="65393.PCC7424_2583"/>
<evidence type="ECO:0000313" key="3">
    <source>
        <dbReference type="Proteomes" id="UP000002384"/>
    </source>
</evidence>
<dbReference type="PANTHER" id="PTHR34047:SF10">
    <property type="entry name" value="GROUP II INTRON-ASSOCIATED OPEN READING FRAME"/>
    <property type="match status" value="1"/>
</dbReference>
<dbReference type="AlphaFoldDB" id="B7KKM8"/>